<evidence type="ECO:0000313" key="7">
    <source>
        <dbReference type="EMBL" id="KZF25889.1"/>
    </source>
</evidence>
<feature type="compositionally biased region" description="Basic and acidic residues" evidence="4">
    <location>
        <begin position="286"/>
        <end position="295"/>
    </location>
</feature>
<feature type="compositionally biased region" description="Basic and acidic residues" evidence="4">
    <location>
        <begin position="43"/>
        <end position="71"/>
    </location>
</feature>
<comment type="similarity">
    <text evidence="2">Belongs to the SURF6 family.</text>
</comment>
<feature type="compositionally biased region" description="Basic residues" evidence="4">
    <location>
        <begin position="104"/>
        <end position="113"/>
    </location>
</feature>
<dbReference type="GO" id="GO:0042274">
    <property type="term" value="P:ribosomal small subunit biogenesis"/>
    <property type="evidence" value="ECO:0007669"/>
    <property type="project" value="TreeGrafter"/>
</dbReference>
<proteinExistence type="inferred from homology"/>
<dbReference type="GO" id="GO:0003677">
    <property type="term" value="F:DNA binding"/>
    <property type="evidence" value="ECO:0007669"/>
    <property type="project" value="TreeGrafter"/>
</dbReference>
<feature type="compositionally biased region" description="Acidic residues" evidence="4">
    <location>
        <begin position="79"/>
        <end position="91"/>
    </location>
</feature>
<evidence type="ECO:0000259" key="6">
    <source>
        <dbReference type="Pfam" id="PF15459"/>
    </source>
</evidence>
<dbReference type="RefSeq" id="XP_018191444.1">
    <property type="nucleotide sequence ID" value="XM_018331403.1"/>
</dbReference>
<dbReference type="GO" id="GO:0003723">
    <property type="term" value="F:RNA binding"/>
    <property type="evidence" value="ECO:0007669"/>
    <property type="project" value="TreeGrafter"/>
</dbReference>
<organism evidence="7 8">
    <name type="scientific">Xylona heveae (strain CBS 132557 / TC161)</name>
    <dbReference type="NCBI Taxonomy" id="1328760"/>
    <lineage>
        <taxon>Eukaryota</taxon>
        <taxon>Fungi</taxon>
        <taxon>Dikarya</taxon>
        <taxon>Ascomycota</taxon>
        <taxon>Pezizomycotina</taxon>
        <taxon>Xylonomycetes</taxon>
        <taxon>Xylonales</taxon>
        <taxon>Xylonaceae</taxon>
        <taxon>Xylona</taxon>
    </lineage>
</organism>
<reference evidence="7 8" key="1">
    <citation type="journal article" date="2016" name="Fungal Biol.">
        <title>The genome of Xylona heveae provides a window into fungal endophytism.</title>
        <authorList>
            <person name="Gazis R."/>
            <person name="Kuo A."/>
            <person name="Riley R."/>
            <person name="LaButti K."/>
            <person name="Lipzen A."/>
            <person name="Lin J."/>
            <person name="Amirebrahimi M."/>
            <person name="Hesse C.N."/>
            <person name="Spatafora J.W."/>
            <person name="Henrissat B."/>
            <person name="Hainaut M."/>
            <person name="Grigoriev I.V."/>
            <person name="Hibbett D.S."/>
        </authorList>
    </citation>
    <scope>NUCLEOTIDE SEQUENCE [LARGE SCALE GENOMIC DNA]</scope>
    <source>
        <strain evidence="7 8">TC161</strain>
    </source>
</reference>
<feature type="compositionally biased region" description="Polar residues" evidence="4">
    <location>
        <begin position="343"/>
        <end position="355"/>
    </location>
</feature>
<dbReference type="OMA" id="ITSTQWQ"/>
<dbReference type="Proteomes" id="UP000076632">
    <property type="component" value="Unassembled WGS sequence"/>
</dbReference>
<dbReference type="STRING" id="1328760.A0A165J8F4"/>
<dbReference type="OrthoDB" id="444809at2759"/>
<dbReference type="GO" id="GO:0005730">
    <property type="term" value="C:nucleolus"/>
    <property type="evidence" value="ECO:0007669"/>
    <property type="project" value="TreeGrafter"/>
</dbReference>
<feature type="compositionally biased region" description="Polar residues" evidence="4">
    <location>
        <begin position="217"/>
        <end position="228"/>
    </location>
</feature>
<keyword evidence="8" id="KW-1185">Reference proteome</keyword>
<dbReference type="FunCoup" id="A0A165J8F4">
    <property type="interactions" value="301"/>
</dbReference>
<dbReference type="InterPro" id="IPR029190">
    <property type="entry name" value="Rrp14/SURF6_C"/>
</dbReference>
<feature type="compositionally biased region" description="Basic and acidic residues" evidence="4">
    <location>
        <begin position="304"/>
        <end position="319"/>
    </location>
</feature>
<name>A0A165J8F4_XYLHT</name>
<evidence type="ECO:0000256" key="1">
    <source>
        <dbReference type="ARBA" id="ARBA00004123"/>
    </source>
</evidence>
<feature type="compositionally biased region" description="Basic residues" evidence="4">
    <location>
        <begin position="500"/>
        <end position="515"/>
    </location>
</feature>
<dbReference type="AlphaFoldDB" id="A0A165J8F4"/>
<evidence type="ECO:0000256" key="4">
    <source>
        <dbReference type="SAM" id="MobiDB-lite"/>
    </source>
</evidence>
<feature type="compositionally biased region" description="Basic and acidic residues" evidence="4">
    <location>
        <begin position="266"/>
        <end position="279"/>
    </location>
</feature>
<keyword evidence="3" id="KW-0539">Nucleus</keyword>
<dbReference type="PANTHER" id="PTHR14369">
    <property type="entry name" value="SURFEIT LOCUS PROTEIN 6"/>
    <property type="match status" value="1"/>
</dbReference>
<dbReference type="EMBL" id="KV407454">
    <property type="protein sequence ID" value="KZF25889.1"/>
    <property type="molecule type" value="Genomic_DNA"/>
</dbReference>
<feature type="compositionally biased region" description="Basic and acidic residues" evidence="4">
    <location>
        <begin position="114"/>
        <end position="124"/>
    </location>
</feature>
<protein>
    <submittedName>
        <fullName evidence="7">SURF6-domain-containing protein</fullName>
    </submittedName>
</protein>
<dbReference type="InterPro" id="IPR029188">
    <property type="entry name" value="Rrp14_N"/>
</dbReference>
<feature type="region of interest" description="Disordered" evidence="4">
    <location>
        <begin position="29"/>
        <end position="419"/>
    </location>
</feature>
<sequence length="528" mass="59113">MSDSLEERLKSHAKAFDGLLSLIPAKYYYGDDNSDQWRKKKQTKDEAQKAKRAKLDPDSAKSAKDIMDENARKRKREEEGGDVLDGFDDVEGIEREQPKEGLKKGNKGAKKQKKDANSESHEDATQTEEQQTSDPTEEKTNKALKRKEKKERKKSRAQAQTEKQEAKKARKEEEKSVPENGDDKDEVVNHEDAEEPHDDDSVADMERIDIDGLAGEGQTQSTASSSPAPGSHEFDQSVPGSTASSTSSVVPSTDKDEQSKSAAGEKQAKPKVAPEELKSRLQARIDALRAARKADGINGAPAKNRQELMEARRRKEEQRRTHKKELRQKAKEAEQLAREETLSRLNSPTTASNAGSFGAADDSQDQNFSFGRIAFGEGQQLDPSGSGIVDIRKRRGPQDPYTALKAAQSKQARVNGYDEDKRADIEEKDLWLNAKKRAHGEKIRDDTALLKKTLKRKEQAKKKSEKAWNERLEGVEKGKEMRQRKREENLRKRKEEKGSKGKGKKAGKPGKKVKRPGFEGSFKAKSRA</sequence>
<comment type="subcellular location">
    <subcellularLocation>
        <location evidence="1">Nucleus</location>
    </subcellularLocation>
</comment>
<feature type="compositionally biased region" description="Basic and acidic residues" evidence="4">
    <location>
        <begin position="92"/>
        <end position="103"/>
    </location>
</feature>
<dbReference type="Pfam" id="PF04935">
    <property type="entry name" value="SURF6"/>
    <property type="match status" value="1"/>
</dbReference>
<feature type="compositionally biased region" description="Basic and acidic residues" evidence="4">
    <location>
        <begin position="162"/>
        <end position="177"/>
    </location>
</feature>
<evidence type="ECO:0000256" key="3">
    <source>
        <dbReference type="ARBA" id="ARBA00023242"/>
    </source>
</evidence>
<dbReference type="PANTHER" id="PTHR14369:SF0">
    <property type="entry name" value="SURFEIT LOCUS PROTEIN 6"/>
    <property type="match status" value="1"/>
</dbReference>
<evidence type="ECO:0000256" key="2">
    <source>
        <dbReference type="ARBA" id="ARBA00005904"/>
    </source>
</evidence>
<feature type="region of interest" description="Disordered" evidence="4">
    <location>
        <begin position="454"/>
        <end position="528"/>
    </location>
</feature>
<evidence type="ECO:0000313" key="8">
    <source>
        <dbReference type="Proteomes" id="UP000076632"/>
    </source>
</evidence>
<feature type="compositionally biased region" description="Acidic residues" evidence="4">
    <location>
        <begin position="192"/>
        <end position="203"/>
    </location>
</feature>
<gene>
    <name evidence="7" type="ORF">L228DRAFT_242271</name>
</gene>
<feature type="domain" description="Ribosomal RNA-processing protein 14 N-terminal" evidence="6">
    <location>
        <begin position="8"/>
        <end position="58"/>
    </location>
</feature>
<dbReference type="GeneID" id="28896540"/>
<dbReference type="InParanoid" id="A0A165J8F4"/>
<dbReference type="GO" id="GO:0042273">
    <property type="term" value="P:ribosomal large subunit biogenesis"/>
    <property type="evidence" value="ECO:0007669"/>
    <property type="project" value="TreeGrafter"/>
</dbReference>
<accession>A0A165J8F4</accession>
<evidence type="ECO:0000259" key="5">
    <source>
        <dbReference type="Pfam" id="PF04935"/>
    </source>
</evidence>
<feature type="compositionally biased region" description="Basic and acidic residues" evidence="4">
    <location>
        <begin position="327"/>
        <end position="342"/>
    </location>
</feature>
<feature type="domain" description="Ribosomal RNA-processing protein 14/surfeit locus protein 6 C-terminal" evidence="5">
    <location>
        <begin position="306"/>
        <end position="503"/>
    </location>
</feature>
<feature type="compositionally biased region" description="Basic residues" evidence="4">
    <location>
        <begin position="142"/>
        <end position="156"/>
    </location>
</feature>
<feature type="compositionally biased region" description="Low complexity" evidence="4">
    <location>
        <begin position="237"/>
        <end position="252"/>
    </location>
</feature>
<dbReference type="Pfam" id="PF15459">
    <property type="entry name" value="RRP14"/>
    <property type="match status" value="1"/>
</dbReference>
<feature type="compositionally biased region" description="Basic and acidic residues" evidence="4">
    <location>
        <begin position="461"/>
        <end position="499"/>
    </location>
</feature>
<dbReference type="InterPro" id="IPR007019">
    <property type="entry name" value="SURF6"/>
</dbReference>